<dbReference type="RefSeq" id="WP_186969831.1">
    <property type="nucleotide sequence ID" value="NZ_JACOPK010000005.1"/>
</dbReference>
<evidence type="ECO:0000256" key="1">
    <source>
        <dbReference type="ARBA" id="ARBA00022741"/>
    </source>
</evidence>
<dbReference type="EMBL" id="JACOPK010000005">
    <property type="protein sequence ID" value="MBC5695593.1"/>
    <property type="molecule type" value="Genomic_DNA"/>
</dbReference>
<evidence type="ECO:0000313" key="4">
    <source>
        <dbReference type="EMBL" id="MBC5695593.1"/>
    </source>
</evidence>
<name>A0ABR7GMP7_9FIRM</name>
<dbReference type="Pfam" id="PF00005">
    <property type="entry name" value="ABC_tran"/>
    <property type="match status" value="1"/>
</dbReference>
<keyword evidence="1" id="KW-0547">Nucleotide-binding</keyword>
<dbReference type="InterPro" id="IPR003593">
    <property type="entry name" value="AAA+_ATPase"/>
</dbReference>
<evidence type="ECO:0000313" key="5">
    <source>
        <dbReference type="Proteomes" id="UP000641741"/>
    </source>
</evidence>
<protein>
    <submittedName>
        <fullName evidence="4">ATP-binding cassette domain-containing protein</fullName>
    </submittedName>
</protein>
<organism evidence="4 5">
    <name type="scientific">Agathobaculum hominis</name>
    <dbReference type="NCBI Taxonomy" id="2763014"/>
    <lineage>
        <taxon>Bacteria</taxon>
        <taxon>Bacillati</taxon>
        <taxon>Bacillota</taxon>
        <taxon>Clostridia</taxon>
        <taxon>Eubacteriales</taxon>
        <taxon>Butyricicoccaceae</taxon>
        <taxon>Agathobaculum</taxon>
    </lineage>
</organism>
<dbReference type="SUPFAM" id="SSF52540">
    <property type="entry name" value="P-loop containing nucleoside triphosphate hydrolases"/>
    <property type="match status" value="1"/>
</dbReference>
<dbReference type="PROSITE" id="PS50893">
    <property type="entry name" value="ABC_TRANSPORTER_2"/>
    <property type="match status" value="1"/>
</dbReference>
<reference evidence="4 5" key="1">
    <citation type="submission" date="2020-08" db="EMBL/GenBank/DDBJ databases">
        <title>Genome public.</title>
        <authorList>
            <person name="Liu C."/>
            <person name="Sun Q."/>
        </authorList>
    </citation>
    <scope>NUCLEOTIDE SEQUENCE [LARGE SCALE GENOMIC DNA]</scope>
    <source>
        <strain evidence="4 5">M2</strain>
    </source>
</reference>
<dbReference type="CDD" id="cd03214">
    <property type="entry name" value="ABC_Iron-Siderophores_B12_Hemin"/>
    <property type="match status" value="1"/>
</dbReference>
<dbReference type="SMART" id="SM00382">
    <property type="entry name" value="AAA"/>
    <property type="match status" value="1"/>
</dbReference>
<accession>A0ABR7GMP7</accession>
<dbReference type="InterPro" id="IPR003439">
    <property type="entry name" value="ABC_transporter-like_ATP-bd"/>
</dbReference>
<keyword evidence="2 4" id="KW-0067">ATP-binding</keyword>
<comment type="caution">
    <text evidence="4">The sequence shown here is derived from an EMBL/GenBank/DDBJ whole genome shotgun (WGS) entry which is preliminary data.</text>
</comment>
<evidence type="ECO:0000256" key="2">
    <source>
        <dbReference type="ARBA" id="ARBA00022840"/>
    </source>
</evidence>
<dbReference type="GO" id="GO:0005524">
    <property type="term" value="F:ATP binding"/>
    <property type="evidence" value="ECO:0007669"/>
    <property type="project" value="UniProtKB-KW"/>
</dbReference>
<sequence>MADQLLRAENMTVGYGGVPLIRDIALSVSGGEILTLVGPNGSGKSTILKSLIRELALLGGTVYLDGRDSSRLSAAETARTLAVMMTGRIAPERMTCWDVAAAGRYPYTGRLGILGAEDREKVCEALALVHAEELADRDFTCISDGQRQRVLLARAICQQPRVLILDEPTSFLDIRYKLELLTILKNLVRERSVAVVLSLHELDLAQKISDRVICVANGEIARVGTPEEVFTDGSVQRLYGLTAGSYDERFGSLELEPVRGAPQALVIGGGGSGIALYRALQRHGIPFAAGVLHENDMDFPVARALACEIVSEQPYQPIGDAAQSRARALMHVCRCVYAPLRTFGPMNEGNRLLIAEAAENGWLVSAISPKKPDAT</sequence>
<dbReference type="InterPro" id="IPR027417">
    <property type="entry name" value="P-loop_NTPase"/>
</dbReference>
<dbReference type="Gene3D" id="3.40.50.300">
    <property type="entry name" value="P-loop containing nucleotide triphosphate hydrolases"/>
    <property type="match status" value="1"/>
</dbReference>
<gene>
    <name evidence="4" type="ORF">H8S02_06510</name>
</gene>
<keyword evidence="5" id="KW-1185">Reference proteome</keyword>
<proteinExistence type="predicted"/>
<feature type="domain" description="ABC transporter" evidence="3">
    <location>
        <begin position="6"/>
        <end position="242"/>
    </location>
</feature>
<dbReference type="PANTHER" id="PTHR42794">
    <property type="entry name" value="HEMIN IMPORT ATP-BINDING PROTEIN HMUV"/>
    <property type="match status" value="1"/>
</dbReference>
<dbReference type="PANTHER" id="PTHR42794:SF2">
    <property type="entry name" value="ABC TRANSPORTER ATP-BINDING PROTEIN"/>
    <property type="match status" value="1"/>
</dbReference>
<dbReference type="Proteomes" id="UP000641741">
    <property type="component" value="Unassembled WGS sequence"/>
</dbReference>
<evidence type="ECO:0000259" key="3">
    <source>
        <dbReference type="PROSITE" id="PS50893"/>
    </source>
</evidence>